<protein>
    <submittedName>
        <fullName evidence="1">ArsR family transcriptional regulator</fullName>
    </submittedName>
</protein>
<dbReference type="PANTHER" id="PTHR37318">
    <property type="entry name" value="BSL7504 PROTEIN"/>
    <property type="match status" value="1"/>
</dbReference>
<evidence type="ECO:0000313" key="1">
    <source>
        <dbReference type="EMBL" id="ARJ06600.1"/>
    </source>
</evidence>
<accession>A0A1X9LX20</accession>
<dbReference type="Proteomes" id="UP000192775">
    <property type="component" value="Chromosome"/>
</dbReference>
<dbReference type="KEGG" id="cphy:B5808_16245"/>
<dbReference type="CDD" id="cd00090">
    <property type="entry name" value="HTH_ARSR"/>
    <property type="match status" value="1"/>
</dbReference>
<dbReference type="InterPro" id="IPR036388">
    <property type="entry name" value="WH-like_DNA-bd_sf"/>
</dbReference>
<dbReference type="InterPro" id="IPR011991">
    <property type="entry name" value="ArsR-like_HTH"/>
</dbReference>
<gene>
    <name evidence="1" type="ORF">B5808_16245</name>
</gene>
<dbReference type="GO" id="GO:0003700">
    <property type="term" value="F:DNA-binding transcription factor activity"/>
    <property type="evidence" value="ECO:0007669"/>
    <property type="project" value="InterPro"/>
</dbReference>
<sequence length="109" mass="11804">MSDAPSRETGRATHPRHATDAVLTAPIRLSIVAALSRVDEMEFAALRDLIELSDSALSKQVSALEDAGYVEVRKGYVGKRPRTWLRVSPDGRAALRRHLAALTAIVEGA</sequence>
<proteinExistence type="predicted"/>
<dbReference type="PANTHER" id="PTHR37318:SF1">
    <property type="entry name" value="BSL7504 PROTEIN"/>
    <property type="match status" value="1"/>
</dbReference>
<dbReference type="InterPro" id="IPR027395">
    <property type="entry name" value="WH_DNA-bd_dom"/>
</dbReference>
<name>A0A1X9LX20_9MICO</name>
<evidence type="ECO:0000313" key="2">
    <source>
        <dbReference type="Proteomes" id="UP000192775"/>
    </source>
</evidence>
<organism evidence="1 2">
    <name type="scientific">Cnuibacter physcomitrellae</name>
    <dbReference type="NCBI Taxonomy" id="1619308"/>
    <lineage>
        <taxon>Bacteria</taxon>
        <taxon>Bacillati</taxon>
        <taxon>Actinomycetota</taxon>
        <taxon>Actinomycetes</taxon>
        <taxon>Micrococcales</taxon>
        <taxon>Microbacteriaceae</taxon>
        <taxon>Cnuibacter</taxon>
    </lineage>
</organism>
<dbReference type="RefSeq" id="WP_085020738.1">
    <property type="nucleotide sequence ID" value="NZ_BMHD01000001.1"/>
</dbReference>
<dbReference type="SUPFAM" id="SSF46785">
    <property type="entry name" value="Winged helix' DNA-binding domain"/>
    <property type="match status" value="1"/>
</dbReference>
<dbReference type="InterPro" id="IPR001845">
    <property type="entry name" value="HTH_ArsR_DNA-bd_dom"/>
</dbReference>
<keyword evidence="2" id="KW-1185">Reference proteome</keyword>
<dbReference type="InterPro" id="IPR036390">
    <property type="entry name" value="WH_DNA-bd_sf"/>
</dbReference>
<dbReference type="Pfam" id="PF13601">
    <property type="entry name" value="HTH_34"/>
    <property type="match status" value="1"/>
</dbReference>
<dbReference type="EMBL" id="CP020715">
    <property type="protein sequence ID" value="ARJ06600.1"/>
    <property type="molecule type" value="Genomic_DNA"/>
</dbReference>
<dbReference type="AlphaFoldDB" id="A0A1X9LX20"/>
<reference evidence="1 2" key="1">
    <citation type="submission" date="2017-04" db="EMBL/GenBank/DDBJ databases">
        <authorList>
            <person name="Afonso C.L."/>
            <person name="Miller P.J."/>
            <person name="Scott M.A."/>
            <person name="Spackman E."/>
            <person name="Goraichik I."/>
            <person name="Dimitrov K.M."/>
            <person name="Suarez D.L."/>
            <person name="Swayne D.E."/>
        </authorList>
    </citation>
    <scope>NUCLEOTIDE SEQUENCE [LARGE SCALE GENOMIC DNA]</scope>
    <source>
        <strain evidence="2">XA(T)</strain>
    </source>
</reference>
<dbReference type="SMART" id="SM00418">
    <property type="entry name" value="HTH_ARSR"/>
    <property type="match status" value="1"/>
</dbReference>
<dbReference type="Gene3D" id="1.10.10.10">
    <property type="entry name" value="Winged helix-like DNA-binding domain superfamily/Winged helix DNA-binding domain"/>
    <property type="match status" value="1"/>
</dbReference>
<dbReference type="STRING" id="1619308.B5808_16245"/>